<proteinExistence type="predicted"/>
<dbReference type="Pfam" id="PF03631">
    <property type="entry name" value="Virul_fac_BrkB"/>
    <property type="match status" value="1"/>
</dbReference>
<dbReference type="PANTHER" id="PTHR30213">
    <property type="entry name" value="INNER MEMBRANE PROTEIN YHJD"/>
    <property type="match status" value="1"/>
</dbReference>
<gene>
    <name evidence="8" type="ORF">C8N35_101172</name>
</gene>
<evidence type="ECO:0000256" key="3">
    <source>
        <dbReference type="ARBA" id="ARBA00022692"/>
    </source>
</evidence>
<dbReference type="RefSeq" id="WP_245926610.1">
    <property type="nucleotide sequence ID" value="NZ_QAYG01000001.1"/>
</dbReference>
<keyword evidence="3 7" id="KW-0812">Transmembrane</keyword>
<feature type="transmembrane region" description="Helical" evidence="7">
    <location>
        <begin position="167"/>
        <end position="197"/>
    </location>
</feature>
<reference evidence="8 9" key="1">
    <citation type="submission" date="2018-04" db="EMBL/GenBank/DDBJ databases">
        <title>Genomic Encyclopedia of Archaeal and Bacterial Type Strains, Phase II (KMG-II): from individual species to whole genera.</title>
        <authorList>
            <person name="Goeker M."/>
        </authorList>
    </citation>
    <scope>NUCLEOTIDE SEQUENCE [LARGE SCALE GENOMIC DNA]</scope>
    <source>
        <strain evidence="8 9">DSM 23382</strain>
    </source>
</reference>
<sequence>MRETSDSDAIDDEAAACHNAEPGRGRSASRPSQIPLRGLLDVLWRVAHQIVIDRVMLVAAGATYYFLLALFPGLAAFVALYGLVANPLTIADHVQALEGIAPAAAIGLIHAQLEALASQTRNTLNFAFYGGLAVSLWSVNAAIKALFEAMNIAYNEAEKRSILRLNLISLGFTMGAIFTGALLVLAIGVIPTVLAFVDLGDLAGRLIGLTRWPVLLAVIGFGITLIYRFGPSRERAKWRWLSWGGLLATPLWLAASFAFSYYIENFADYNATYGTLGAVIGLMVWIWISVVILIVGAELNAELEHQTARDSTTGTPLPMGERGAMVADTLGRARKG</sequence>
<feature type="transmembrane region" description="Helical" evidence="7">
    <location>
        <begin position="209"/>
        <end position="229"/>
    </location>
</feature>
<keyword evidence="4 7" id="KW-1133">Transmembrane helix</keyword>
<evidence type="ECO:0000256" key="4">
    <source>
        <dbReference type="ARBA" id="ARBA00022989"/>
    </source>
</evidence>
<dbReference type="InterPro" id="IPR017039">
    <property type="entry name" value="Virul_fac_BrkB"/>
</dbReference>
<feature type="region of interest" description="Disordered" evidence="6">
    <location>
        <begin position="1"/>
        <end position="31"/>
    </location>
</feature>
<dbReference type="EMBL" id="QAYG01000001">
    <property type="protein sequence ID" value="PTW62136.1"/>
    <property type="molecule type" value="Genomic_DNA"/>
</dbReference>
<feature type="transmembrane region" description="Helical" evidence="7">
    <location>
        <begin position="275"/>
        <end position="297"/>
    </location>
</feature>
<feature type="transmembrane region" description="Helical" evidence="7">
    <location>
        <begin position="64"/>
        <end position="84"/>
    </location>
</feature>
<keyword evidence="2" id="KW-1003">Cell membrane</keyword>
<evidence type="ECO:0000256" key="7">
    <source>
        <dbReference type="SAM" id="Phobius"/>
    </source>
</evidence>
<evidence type="ECO:0000313" key="8">
    <source>
        <dbReference type="EMBL" id="PTW62136.1"/>
    </source>
</evidence>
<organism evidence="8 9">
    <name type="scientific">Breoghania corrubedonensis</name>
    <dbReference type="NCBI Taxonomy" id="665038"/>
    <lineage>
        <taxon>Bacteria</taxon>
        <taxon>Pseudomonadati</taxon>
        <taxon>Pseudomonadota</taxon>
        <taxon>Alphaproteobacteria</taxon>
        <taxon>Hyphomicrobiales</taxon>
        <taxon>Stappiaceae</taxon>
        <taxon>Breoghania</taxon>
    </lineage>
</organism>
<dbReference type="NCBIfam" id="TIGR00765">
    <property type="entry name" value="yihY_not_rbn"/>
    <property type="match status" value="1"/>
</dbReference>
<comment type="caution">
    <text evidence="8">The sequence shown here is derived from an EMBL/GenBank/DDBJ whole genome shotgun (WGS) entry which is preliminary data.</text>
</comment>
<feature type="compositionally biased region" description="Acidic residues" evidence="6">
    <location>
        <begin position="1"/>
        <end position="14"/>
    </location>
</feature>
<accession>A0A2T5VEI7</accession>
<dbReference type="Proteomes" id="UP000244081">
    <property type="component" value="Unassembled WGS sequence"/>
</dbReference>
<name>A0A2T5VEI7_9HYPH</name>
<keyword evidence="9" id="KW-1185">Reference proteome</keyword>
<evidence type="ECO:0000256" key="6">
    <source>
        <dbReference type="SAM" id="MobiDB-lite"/>
    </source>
</evidence>
<evidence type="ECO:0000313" key="9">
    <source>
        <dbReference type="Proteomes" id="UP000244081"/>
    </source>
</evidence>
<comment type="subcellular location">
    <subcellularLocation>
        <location evidence="1">Cell membrane</location>
        <topology evidence="1">Multi-pass membrane protein</topology>
    </subcellularLocation>
</comment>
<feature type="transmembrane region" description="Helical" evidence="7">
    <location>
        <begin position="126"/>
        <end position="147"/>
    </location>
</feature>
<dbReference type="PIRSF" id="PIRSF035875">
    <property type="entry name" value="RNase_BN"/>
    <property type="match status" value="1"/>
</dbReference>
<feature type="transmembrane region" description="Helical" evidence="7">
    <location>
        <begin position="241"/>
        <end position="263"/>
    </location>
</feature>
<evidence type="ECO:0000256" key="1">
    <source>
        <dbReference type="ARBA" id="ARBA00004651"/>
    </source>
</evidence>
<dbReference type="GO" id="GO:0005886">
    <property type="term" value="C:plasma membrane"/>
    <property type="evidence" value="ECO:0007669"/>
    <property type="project" value="UniProtKB-SubCell"/>
</dbReference>
<evidence type="ECO:0000256" key="5">
    <source>
        <dbReference type="ARBA" id="ARBA00023136"/>
    </source>
</evidence>
<keyword evidence="5 7" id="KW-0472">Membrane</keyword>
<dbReference type="AlphaFoldDB" id="A0A2T5VEI7"/>
<dbReference type="PANTHER" id="PTHR30213:SF0">
    <property type="entry name" value="UPF0761 MEMBRANE PROTEIN YIHY"/>
    <property type="match status" value="1"/>
</dbReference>
<protein>
    <submittedName>
        <fullName evidence="8">Membrane protein</fullName>
    </submittedName>
</protein>
<evidence type="ECO:0000256" key="2">
    <source>
        <dbReference type="ARBA" id="ARBA00022475"/>
    </source>
</evidence>